<proteinExistence type="predicted"/>
<evidence type="ECO:0000259" key="1">
    <source>
        <dbReference type="PROSITE" id="PS51186"/>
    </source>
</evidence>
<reference evidence="3" key="1">
    <citation type="submission" date="2016-10" db="EMBL/GenBank/DDBJ databases">
        <authorList>
            <person name="Varghese N."/>
            <person name="Submissions S."/>
        </authorList>
    </citation>
    <scope>NUCLEOTIDE SEQUENCE [LARGE SCALE GENOMIC DNA]</scope>
    <source>
        <strain evidence="3">CGMCC 1.11014</strain>
    </source>
</reference>
<sequence length="136" mass="14597">MRDALPPHWEIDDPGYLMYCPAAMVGNAELPSGYRITLEAEHGGQVVRVLHASGELAAAGRVSMHAGCAVFDQIVTEEGHRRLGLGTVAMLTLDAVASRAGVTERLLVATEAGRTLYERLGWHVLAPWSTAVLLAH</sequence>
<dbReference type="Proteomes" id="UP000199391">
    <property type="component" value="Unassembled WGS sequence"/>
</dbReference>
<keyword evidence="2" id="KW-0808">Transferase</keyword>
<dbReference type="GO" id="GO:0016747">
    <property type="term" value="F:acyltransferase activity, transferring groups other than amino-acyl groups"/>
    <property type="evidence" value="ECO:0007669"/>
    <property type="project" value="InterPro"/>
</dbReference>
<evidence type="ECO:0000313" key="3">
    <source>
        <dbReference type="Proteomes" id="UP000199391"/>
    </source>
</evidence>
<dbReference type="EMBL" id="FPBO01000007">
    <property type="protein sequence ID" value="SFU68120.1"/>
    <property type="molecule type" value="Genomic_DNA"/>
</dbReference>
<organism evidence="2 3">
    <name type="scientific">Pseudoduganella namucuonensis</name>
    <dbReference type="NCBI Taxonomy" id="1035707"/>
    <lineage>
        <taxon>Bacteria</taxon>
        <taxon>Pseudomonadati</taxon>
        <taxon>Pseudomonadota</taxon>
        <taxon>Betaproteobacteria</taxon>
        <taxon>Burkholderiales</taxon>
        <taxon>Oxalobacteraceae</taxon>
        <taxon>Telluria group</taxon>
        <taxon>Pseudoduganella</taxon>
    </lineage>
</organism>
<gene>
    <name evidence="2" type="ORF">SAMN05216552_1007106</name>
</gene>
<dbReference type="PROSITE" id="PS51186">
    <property type="entry name" value="GNAT"/>
    <property type="match status" value="1"/>
</dbReference>
<name>A0A1I7I581_9BURK</name>
<feature type="domain" description="N-acetyltransferase" evidence="1">
    <location>
        <begin position="1"/>
        <end position="136"/>
    </location>
</feature>
<keyword evidence="3" id="KW-1185">Reference proteome</keyword>
<evidence type="ECO:0000313" key="2">
    <source>
        <dbReference type="EMBL" id="SFU68120.1"/>
    </source>
</evidence>
<dbReference type="Pfam" id="PF00583">
    <property type="entry name" value="Acetyltransf_1"/>
    <property type="match status" value="1"/>
</dbReference>
<protein>
    <submittedName>
        <fullName evidence="2">Acetyltransferase (GNAT) family protein</fullName>
    </submittedName>
</protein>
<dbReference type="AlphaFoldDB" id="A0A1I7I581"/>
<dbReference type="SUPFAM" id="SSF55729">
    <property type="entry name" value="Acyl-CoA N-acyltransferases (Nat)"/>
    <property type="match status" value="1"/>
</dbReference>
<accession>A0A1I7I581</accession>
<dbReference type="InterPro" id="IPR016181">
    <property type="entry name" value="Acyl_CoA_acyltransferase"/>
</dbReference>
<dbReference type="InterPro" id="IPR000182">
    <property type="entry name" value="GNAT_dom"/>
</dbReference>
<dbReference type="Gene3D" id="3.40.630.30">
    <property type="match status" value="1"/>
</dbReference>
<dbReference type="STRING" id="1035707.SAMN05216552_1007106"/>